<comment type="caution">
    <text evidence="1">The sequence shown here is derived from an EMBL/GenBank/DDBJ whole genome shotgun (WGS) entry which is preliminary data.</text>
</comment>
<accession>A0A9D4ZPH3</accession>
<organism evidence="1 2">
    <name type="scientific">Adiantum capillus-veneris</name>
    <name type="common">Maidenhair fern</name>
    <dbReference type="NCBI Taxonomy" id="13818"/>
    <lineage>
        <taxon>Eukaryota</taxon>
        <taxon>Viridiplantae</taxon>
        <taxon>Streptophyta</taxon>
        <taxon>Embryophyta</taxon>
        <taxon>Tracheophyta</taxon>
        <taxon>Polypodiopsida</taxon>
        <taxon>Polypodiidae</taxon>
        <taxon>Polypodiales</taxon>
        <taxon>Pteridineae</taxon>
        <taxon>Pteridaceae</taxon>
        <taxon>Vittarioideae</taxon>
        <taxon>Adiantum</taxon>
    </lineage>
</organism>
<dbReference type="GO" id="GO:0009451">
    <property type="term" value="P:RNA modification"/>
    <property type="evidence" value="ECO:0007669"/>
    <property type="project" value="InterPro"/>
</dbReference>
<dbReference type="EMBL" id="JABFUD020000004">
    <property type="protein sequence ID" value="KAI5081172.1"/>
    <property type="molecule type" value="Genomic_DNA"/>
</dbReference>
<dbReference type="PANTHER" id="PTHR47926">
    <property type="entry name" value="PENTATRICOPEPTIDE REPEAT-CONTAINING PROTEIN"/>
    <property type="match status" value="1"/>
</dbReference>
<dbReference type="InterPro" id="IPR046960">
    <property type="entry name" value="PPR_At4g14850-like_plant"/>
</dbReference>
<evidence type="ECO:0000313" key="1">
    <source>
        <dbReference type="EMBL" id="KAI5081172.1"/>
    </source>
</evidence>
<keyword evidence="2" id="KW-1185">Reference proteome</keyword>
<gene>
    <name evidence="1" type="ORF">GOP47_0004355</name>
</gene>
<dbReference type="Proteomes" id="UP000886520">
    <property type="component" value="Chromosome 4"/>
</dbReference>
<proteinExistence type="predicted"/>
<dbReference type="AlphaFoldDB" id="A0A9D4ZPH3"/>
<protein>
    <submittedName>
        <fullName evidence="1">Uncharacterized protein</fullName>
    </submittedName>
</protein>
<name>A0A9D4ZPH3_ADICA</name>
<reference evidence="1" key="1">
    <citation type="submission" date="2021-01" db="EMBL/GenBank/DDBJ databases">
        <title>Adiantum capillus-veneris genome.</title>
        <authorList>
            <person name="Fang Y."/>
            <person name="Liao Q."/>
        </authorList>
    </citation>
    <scope>NUCLEOTIDE SEQUENCE</scope>
    <source>
        <strain evidence="1">H3</strain>
        <tissue evidence="1">Leaf</tissue>
    </source>
</reference>
<sequence length="79" mass="9097">MQEDYGVLPVLDHFNYLIDLLGHIKETEDLLQSMPPAPNIVSWTSFLEHSKNHANPKLGRRCYNNFVSLDKEDASRVLD</sequence>
<dbReference type="OrthoDB" id="1372509at2759"/>
<evidence type="ECO:0000313" key="2">
    <source>
        <dbReference type="Proteomes" id="UP000886520"/>
    </source>
</evidence>
<dbReference type="GO" id="GO:0003723">
    <property type="term" value="F:RNA binding"/>
    <property type="evidence" value="ECO:0007669"/>
    <property type="project" value="InterPro"/>
</dbReference>